<evidence type="ECO:0000256" key="4">
    <source>
        <dbReference type="ARBA" id="ARBA00022603"/>
    </source>
</evidence>
<feature type="transmembrane region" description="Helical" evidence="8">
    <location>
        <begin position="116"/>
        <end position="132"/>
    </location>
</feature>
<keyword evidence="8" id="KW-1133">Transmembrane helix</keyword>
<dbReference type="Ensembl" id="ENSAOCT00000033215.2">
    <property type="protein sequence ID" value="ENSAOCP00000031866.2"/>
    <property type="gene ID" value="ENSAOCG00000023799.2"/>
</dbReference>
<evidence type="ECO:0000256" key="1">
    <source>
        <dbReference type="ARBA" id="ARBA00004123"/>
    </source>
</evidence>
<dbReference type="SUPFAM" id="SSF82199">
    <property type="entry name" value="SET domain"/>
    <property type="match status" value="1"/>
</dbReference>
<evidence type="ECO:0000256" key="8">
    <source>
        <dbReference type="SAM" id="Phobius"/>
    </source>
</evidence>
<dbReference type="PANTHER" id="PTHR22884">
    <property type="entry name" value="SET DOMAIN PROTEINS"/>
    <property type="match status" value="1"/>
</dbReference>
<keyword evidence="8" id="KW-0812">Transmembrane</keyword>
<dbReference type="GeneTree" id="ENSGT00940000157429"/>
<feature type="domain" description="Post-SET" evidence="9">
    <location>
        <begin position="31"/>
        <end position="47"/>
    </location>
</feature>
<keyword evidence="11" id="KW-1185">Reference proteome</keyword>
<sequence>MDTRVGLFAVCDIPSGTELTFNYNLDCLGNEKTVCRCGAPNCSGFLGDRPKNSNLGLIFNGFLWGHLNIHVRCVFLCFIGNGAVCLLAGAICFVFHSHSQHHRYSDSDFHAPTSNSFHFLARPLLFLFILAAL</sequence>
<evidence type="ECO:0000256" key="6">
    <source>
        <dbReference type="ARBA" id="ARBA00022691"/>
    </source>
</evidence>
<accession>A0A3Q1DHA1</accession>
<reference evidence="10" key="3">
    <citation type="submission" date="2025-09" db="UniProtKB">
        <authorList>
            <consortium name="Ensembl"/>
        </authorList>
    </citation>
    <scope>IDENTIFICATION</scope>
</reference>
<keyword evidence="8" id="KW-0472">Membrane</keyword>
<protein>
    <recommendedName>
        <fullName evidence="9">Post-SET domain-containing protein</fullName>
    </recommendedName>
</protein>
<dbReference type="Proteomes" id="UP001501940">
    <property type="component" value="Chromosome 22"/>
</dbReference>
<keyword evidence="6" id="KW-0949">S-adenosyl-L-methionine</keyword>
<dbReference type="GO" id="GO:0005694">
    <property type="term" value="C:chromosome"/>
    <property type="evidence" value="ECO:0007669"/>
    <property type="project" value="UniProtKB-SubCell"/>
</dbReference>
<keyword evidence="4" id="KW-0489">Methyltransferase</keyword>
<evidence type="ECO:0000256" key="7">
    <source>
        <dbReference type="ARBA" id="ARBA00023242"/>
    </source>
</evidence>
<evidence type="ECO:0000313" key="11">
    <source>
        <dbReference type="Proteomes" id="UP001501940"/>
    </source>
</evidence>
<reference evidence="10 11" key="1">
    <citation type="submission" date="2022-01" db="EMBL/GenBank/DDBJ databases">
        <title>A chromosome-scale genome assembly of the false clownfish, Amphiprion ocellaris.</title>
        <authorList>
            <person name="Ryu T."/>
        </authorList>
    </citation>
    <scope>NUCLEOTIDE SEQUENCE [LARGE SCALE GENOMIC DNA]</scope>
</reference>
<dbReference type="GO" id="GO:0032259">
    <property type="term" value="P:methylation"/>
    <property type="evidence" value="ECO:0007669"/>
    <property type="project" value="UniProtKB-KW"/>
</dbReference>
<dbReference type="GO" id="GO:0005634">
    <property type="term" value="C:nucleus"/>
    <property type="evidence" value="ECO:0007669"/>
    <property type="project" value="UniProtKB-SubCell"/>
</dbReference>
<comment type="subcellular location">
    <subcellularLocation>
        <location evidence="2">Chromosome</location>
    </subcellularLocation>
    <subcellularLocation>
        <location evidence="1">Nucleus</location>
    </subcellularLocation>
</comment>
<proteinExistence type="predicted"/>
<feature type="transmembrane region" description="Helical" evidence="8">
    <location>
        <begin position="73"/>
        <end position="96"/>
    </location>
</feature>
<evidence type="ECO:0000313" key="10">
    <source>
        <dbReference type="Ensembl" id="ENSAOCP00000031866.2"/>
    </source>
</evidence>
<dbReference type="PROSITE" id="PS50868">
    <property type="entry name" value="POST_SET"/>
    <property type="match status" value="1"/>
</dbReference>
<dbReference type="Gene3D" id="2.170.270.10">
    <property type="entry name" value="SET domain"/>
    <property type="match status" value="1"/>
</dbReference>
<dbReference type="InterPro" id="IPR003616">
    <property type="entry name" value="Post-SET_dom"/>
</dbReference>
<evidence type="ECO:0000256" key="2">
    <source>
        <dbReference type="ARBA" id="ARBA00004286"/>
    </source>
</evidence>
<dbReference type="GO" id="GO:0008168">
    <property type="term" value="F:methyltransferase activity"/>
    <property type="evidence" value="ECO:0007669"/>
    <property type="project" value="UniProtKB-KW"/>
</dbReference>
<organism evidence="10 11">
    <name type="scientific">Amphiprion ocellaris</name>
    <name type="common">Clown anemonefish</name>
    <dbReference type="NCBI Taxonomy" id="80972"/>
    <lineage>
        <taxon>Eukaryota</taxon>
        <taxon>Metazoa</taxon>
        <taxon>Chordata</taxon>
        <taxon>Craniata</taxon>
        <taxon>Vertebrata</taxon>
        <taxon>Euteleostomi</taxon>
        <taxon>Actinopterygii</taxon>
        <taxon>Neopterygii</taxon>
        <taxon>Teleostei</taxon>
        <taxon>Neoteleostei</taxon>
        <taxon>Acanthomorphata</taxon>
        <taxon>Ovalentaria</taxon>
        <taxon>Pomacentridae</taxon>
        <taxon>Amphiprion</taxon>
    </lineage>
</organism>
<dbReference type="InterPro" id="IPR050777">
    <property type="entry name" value="SET2_Histone-Lys_MeTrsfase"/>
</dbReference>
<keyword evidence="7" id="KW-0539">Nucleus</keyword>
<keyword evidence="5" id="KW-0808">Transferase</keyword>
<dbReference type="AlphaFoldDB" id="A0A3Q1DHA1"/>
<dbReference type="SMART" id="SM00508">
    <property type="entry name" value="PostSET"/>
    <property type="match status" value="1"/>
</dbReference>
<dbReference type="STRING" id="80972.ENSAOCP00000031866"/>
<reference evidence="10" key="2">
    <citation type="submission" date="2025-08" db="UniProtKB">
        <authorList>
            <consortium name="Ensembl"/>
        </authorList>
    </citation>
    <scope>IDENTIFICATION</scope>
</reference>
<evidence type="ECO:0000259" key="9">
    <source>
        <dbReference type="PROSITE" id="PS50868"/>
    </source>
</evidence>
<evidence type="ECO:0000256" key="3">
    <source>
        <dbReference type="ARBA" id="ARBA00022454"/>
    </source>
</evidence>
<name>A0A3Q1DHA1_AMPOC</name>
<evidence type="ECO:0000256" key="5">
    <source>
        <dbReference type="ARBA" id="ARBA00022679"/>
    </source>
</evidence>
<keyword evidence="3" id="KW-0158">Chromosome</keyword>
<dbReference type="InterPro" id="IPR046341">
    <property type="entry name" value="SET_dom_sf"/>
</dbReference>